<name>A0A2X0IA07_9ACTN</name>
<dbReference type="EMBL" id="QKYN01000165">
    <property type="protein sequence ID" value="RAG81337.1"/>
    <property type="molecule type" value="Genomic_DNA"/>
</dbReference>
<gene>
    <name evidence="2" type="ORF">DN069_33340</name>
</gene>
<organism evidence="2 3">
    <name type="scientific">Streptacidiphilus pinicola</name>
    <dbReference type="NCBI Taxonomy" id="2219663"/>
    <lineage>
        <taxon>Bacteria</taxon>
        <taxon>Bacillati</taxon>
        <taxon>Actinomycetota</taxon>
        <taxon>Actinomycetes</taxon>
        <taxon>Kitasatosporales</taxon>
        <taxon>Streptomycetaceae</taxon>
        <taxon>Streptacidiphilus</taxon>
    </lineage>
</organism>
<accession>A0A2X0IA07</accession>
<evidence type="ECO:0000313" key="3">
    <source>
        <dbReference type="Proteomes" id="UP000248889"/>
    </source>
</evidence>
<evidence type="ECO:0000256" key="1">
    <source>
        <dbReference type="SAM" id="MobiDB-lite"/>
    </source>
</evidence>
<sequence>MNDSAGVTRSRPRPIRPGLAAPPAPTPRRISRALETALRNGPFETALQLAIAESGLSLDSLRRRLAGDGVAVGLSTLSYWQRGLRRPERAESLRAVRAIEELCGLPSSTLVALLGPRRPRGRFARGRRGTELGFAEVLPGELLAALTLCEMDVSVNSSYEHVSVHGDRWMRVDRSWSVERIRRIVIPQEPGLDRFVCVNIPDSPSESPPTVHPLHGCRQGRVRADARTGLQLTELLFDTPLRVGQPYAFDYEYRAGAGTQPVGEYLYGTRQPLRELVLRAHFDEARLPVRCYRVERDSYDGEERDVQELRPGPGGLVQLVSLDREPGFEGFRWEWE</sequence>
<dbReference type="OrthoDB" id="3690688at2"/>
<dbReference type="Proteomes" id="UP000248889">
    <property type="component" value="Unassembled WGS sequence"/>
</dbReference>
<keyword evidence="3" id="KW-1185">Reference proteome</keyword>
<comment type="caution">
    <text evidence="2">The sequence shown here is derived from an EMBL/GenBank/DDBJ whole genome shotgun (WGS) entry which is preliminary data.</text>
</comment>
<protein>
    <submittedName>
        <fullName evidence="2">Uncharacterized protein</fullName>
    </submittedName>
</protein>
<reference evidence="2 3" key="1">
    <citation type="submission" date="2018-06" db="EMBL/GenBank/DDBJ databases">
        <title>Streptacidiphilus pinicola sp. nov., isolated from pine grove soil.</title>
        <authorList>
            <person name="Roh S.G."/>
            <person name="Park S."/>
            <person name="Kim M.-K."/>
            <person name="Yun B.-R."/>
            <person name="Park J."/>
            <person name="Kim M.J."/>
            <person name="Kim Y.S."/>
            <person name="Kim S.B."/>
        </authorList>
    </citation>
    <scope>NUCLEOTIDE SEQUENCE [LARGE SCALE GENOMIC DNA]</scope>
    <source>
        <strain evidence="2 3">MMS16-CNU450</strain>
    </source>
</reference>
<proteinExistence type="predicted"/>
<evidence type="ECO:0000313" key="2">
    <source>
        <dbReference type="EMBL" id="RAG81337.1"/>
    </source>
</evidence>
<dbReference type="AlphaFoldDB" id="A0A2X0IA07"/>
<feature type="region of interest" description="Disordered" evidence="1">
    <location>
        <begin position="1"/>
        <end position="27"/>
    </location>
</feature>
<dbReference type="RefSeq" id="WP_111506987.1">
    <property type="nucleotide sequence ID" value="NZ_QKYN01000165.1"/>
</dbReference>